<dbReference type="PROSITE" id="PS50231">
    <property type="entry name" value="RICIN_B_LECTIN"/>
    <property type="match status" value="1"/>
</dbReference>
<dbReference type="CDD" id="cd00161">
    <property type="entry name" value="beta-trefoil_Ricin-like"/>
    <property type="match status" value="1"/>
</dbReference>
<evidence type="ECO:0000313" key="3">
    <source>
        <dbReference type="EMBL" id="QEV43729.1"/>
    </source>
</evidence>
<dbReference type="AlphaFoldDB" id="A0A5J6IY68"/>
<dbReference type="InterPro" id="IPR000772">
    <property type="entry name" value="Ricin_B_lectin"/>
</dbReference>
<evidence type="ECO:0000259" key="2">
    <source>
        <dbReference type="Pfam" id="PF00652"/>
    </source>
</evidence>
<organism evidence="3 4">
    <name type="scientific">Streptomyces vinaceus</name>
    <dbReference type="NCBI Taxonomy" id="1960"/>
    <lineage>
        <taxon>Bacteria</taxon>
        <taxon>Bacillati</taxon>
        <taxon>Actinomycetota</taxon>
        <taxon>Actinomycetes</taxon>
        <taxon>Kitasatosporales</taxon>
        <taxon>Streptomycetaceae</taxon>
        <taxon>Streptomyces</taxon>
    </lineage>
</organism>
<dbReference type="Pfam" id="PF00652">
    <property type="entry name" value="Ricin_B_lectin"/>
    <property type="match status" value="1"/>
</dbReference>
<reference evidence="3 4" key="1">
    <citation type="submission" date="2017-09" db="EMBL/GenBank/DDBJ databases">
        <authorList>
            <person name="Lee N."/>
            <person name="Cho B.-K."/>
        </authorList>
    </citation>
    <scope>NUCLEOTIDE SEQUENCE [LARGE SCALE GENOMIC DNA]</scope>
    <source>
        <strain evidence="3 4">ATCC 27476</strain>
    </source>
</reference>
<proteinExistence type="predicted"/>
<dbReference type="Gene3D" id="2.80.10.50">
    <property type="match status" value="1"/>
</dbReference>
<evidence type="ECO:0000256" key="1">
    <source>
        <dbReference type="SAM" id="MobiDB-lite"/>
    </source>
</evidence>
<dbReference type="SUPFAM" id="SSF50370">
    <property type="entry name" value="Ricin B-like lectins"/>
    <property type="match status" value="1"/>
</dbReference>
<dbReference type="EMBL" id="CP023692">
    <property type="protein sequence ID" value="QEV43729.1"/>
    <property type="molecule type" value="Genomic_DNA"/>
</dbReference>
<protein>
    <recommendedName>
        <fullName evidence="2">Ricin B lectin domain-containing protein</fullName>
    </recommendedName>
</protein>
<name>A0A5J6IY68_STRVI</name>
<dbReference type="InterPro" id="IPR035992">
    <property type="entry name" value="Ricin_B-like_lectins"/>
</dbReference>
<dbReference type="KEGG" id="svn:CP980_00275"/>
<feature type="compositionally biased region" description="Low complexity" evidence="1">
    <location>
        <begin position="54"/>
        <end position="63"/>
    </location>
</feature>
<keyword evidence="4" id="KW-1185">Reference proteome</keyword>
<evidence type="ECO:0000313" key="4">
    <source>
        <dbReference type="Proteomes" id="UP000325563"/>
    </source>
</evidence>
<accession>A0A5J6IY68</accession>
<feature type="domain" description="Ricin B lectin" evidence="2">
    <location>
        <begin position="146"/>
        <end position="267"/>
    </location>
</feature>
<dbReference type="Proteomes" id="UP000325563">
    <property type="component" value="Chromosome"/>
</dbReference>
<feature type="region of interest" description="Disordered" evidence="1">
    <location>
        <begin position="1"/>
        <end position="96"/>
    </location>
</feature>
<gene>
    <name evidence="3" type="ORF">CP980_00275</name>
</gene>
<sequence length="291" mass="31098">MRDPEEPRGLHGGPARTLKPHPVPPPCTASAGIPRKGGIQWISPRFPASSPPQANAGRIPAGPRRARTPLNGRVPDGGPASLASSGQGRTRTRRERVARKSIRLGRHALAAALMALLALLLPTSAAQAAENPAIIYTTNFHNAAIYELRAAVSWKCLDIRGGGAPQDGAVIQTFDCKDALHQRFTFQRTGGGTFTVGAFGVYCLGTQGGTAPGTPLVLRNGWGCATFTWNYRGTEAYPNRWELVEATTGQCIRDTGRRSPVVLGACGSTTTPWPEVWAPLYDGQFDYDQFG</sequence>